<gene>
    <name evidence="2" type="ORF">KPH14_001760</name>
</gene>
<dbReference type="AlphaFoldDB" id="A0AAD9VVV1"/>
<feature type="compositionally biased region" description="Basic residues" evidence="1">
    <location>
        <begin position="21"/>
        <end position="31"/>
    </location>
</feature>
<feature type="region of interest" description="Disordered" evidence="1">
    <location>
        <begin position="21"/>
        <end position="125"/>
    </location>
</feature>
<name>A0AAD9VVV1_9HYME</name>
<organism evidence="2 3">
    <name type="scientific">Odynerus spinipes</name>
    <dbReference type="NCBI Taxonomy" id="1348599"/>
    <lineage>
        <taxon>Eukaryota</taxon>
        <taxon>Metazoa</taxon>
        <taxon>Ecdysozoa</taxon>
        <taxon>Arthropoda</taxon>
        <taxon>Hexapoda</taxon>
        <taxon>Insecta</taxon>
        <taxon>Pterygota</taxon>
        <taxon>Neoptera</taxon>
        <taxon>Endopterygota</taxon>
        <taxon>Hymenoptera</taxon>
        <taxon>Apocrita</taxon>
        <taxon>Aculeata</taxon>
        <taxon>Vespoidea</taxon>
        <taxon>Vespidae</taxon>
        <taxon>Eumeninae</taxon>
        <taxon>Odynerus</taxon>
    </lineage>
</organism>
<feature type="compositionally biased region" description="Basic and acidic residues" evidence="1">
    <location>
        <begin position="94"/>
        <end position="106"/>
    </location>
</feature>
<evidence type="ECO:0000313" key="3">
    <source>
        <dbReference type="Proteomes" id="UP001258017"/>
    </source>
</evidence>
<protein>
    <submittedName>
        <fullName evidence="2">Uncharacterized protein</fullName>
    </submittedName>
</protein>
<feature type="compositionally biased region" description="Polar residues" evidence="1">
    <location>
        <begin position="51"/>
        <end position="90"/>
    </location>
</feature>
<proteinExistence type="predicted"/>
<comment type="caution">
    <text evidence="2">The sequence shown here is derived from an EMBL/GenBank/DDBJ whole genome shotgun (WGS) entry which is preliminary data.</text>
</comment>
<reference evidence="2" key="2">
    <citation type="journal article" date="2023" name="Commun. Biol.">
        <title>Intrasexual cuticular hydrocarbon dimorphism in a wasp sheds light on hydrocarbon biosynthesis genes in Hymenoptera.</title>
        <authorList>
            <person name="Moris V.C."/>
            <person name="Podsiadlowski L."/>
            <person name="Martin S."/>
            <person name="Oeyen J.P."/>
            <person name="Donath A."/>
            <person name="Petersen M."/>
            <person name="Wilbrandt J."/>
            <person name="Misof B."/>
            <person name="Liedtke D."/>
            <person name="Thamm M."/>
            <person name="Scheiner R."/>
            <person name="Schmitt T."/>
            <person name="Niehuis O."/>
        </authorList>
    </citation>
    <scope>NUCLEOTIDE SEQUENCE</scope>
    <source>
        <strain evidence="2">GBR_01_08_01A</strain>
    </source>
</reference>
<evidence type="ECO:0000313" key="2">
    <source>
        <dbReference type="EMBL" id="KAK2588901.1"/>
    </source>
</evidence>
<sequence length="125" mass="14476">MKKIVHRERCVYSHSTYVFKTNKHKKKRGPRKSQLPVTKISITRGPKSNAYYETTDSGLVQTSPTSMAEDVSTSPSQDIDSRLKTLQIQSRPRRSQEHSEPRELRRTSRNSGRYIEGQYMESDSE</sequence>
<evidence type="ECO:0000256" key="1">
    <source>
        <dbReference type="SAM" id="MobiDB-lite"/>
    </source>
</evidence>
<dbReference type="EMBL" id="JAIFRP010000002">
    <property type="protein sequence ID" value="KAK2588901.1"/>
    <property type="molecule type" value="Genomic_DNA"/>
</dbReference>
<keyword evidence="3" id="KW-1185">Reference proteome</keyword>
<dbReference type="Proteomes" id="UP001258017">
    <property type="component" value="Unassembled WGS sequence"/>
</dbReference>
<reference evidence="2" key="1">
    <citation type="submission" date="2021-08" db="EMBL/GenBank/DDBJ databases">
        <authorList>
            <person name="Misof B."/>
            <person name="Oliver O."/>
            <person name="Podsiadlowski L."/>
            <person name="Donath A."/>
            <person name="Peters R."/>
            <person name="Mayer C."/>
            <person name="Rust J."/>
            <person name="Gunkel S."/>
            <person name="Lesny P."/>
            <person name="Martin S."/>
            <person name="Oeyen J.P."/>
            <person name="Petersen M."/>
            <person name="Panagiotis P."/>
            <person name="Wilbrandt J."/>
            <person name="Tanja T."/>
        </authorList>
    </citation>
    <scope>NUCLEOTIDE SEQUENCE</scope>
    <source>
        <strain evidence="2">GBR_01_08_01A</strain>
        <tissue evidence="2">Thorax + abdomen</tissue>
    </source>
</reference>
<accession>A0AAD9VVV1</accession>